<accession>A0ABT2WGC8</accession>
<dbReference type="InterPro" id="IPR034660">
    <property type="entry name" value="DinB/YfiT-like"/>
</dbReference>
<organism evidence="1 2">
    <name type="scientific">Pallidibacillus thermolactis</name>
    <dbReference type="NCBI Taxonomy" id="251051"/>
    <lineage>
        <taxon>Bacteria</taxon>
        <taxon>Bacillati</taxon>
        <taxon>Bacillota</taxon>
        <taxon>Bacilli</taxon>
        <taxon>Bacillales</taxon>
        <taxon>Bacillaceae</taxon>
        <taxon>Pallidibacillus</taxon>
    </lineage>
</organism>
<reference evidence="1 2" key="1">
    <citation type="submission" date="2022-10" db="EMBL/GenBank/DDBJ databases">
        <title>Description of Fervidibacillus gen. nov. in the family Fervidibacillaceae fam. nov. with two species, Fervidibacillus albus sp. nov., and Fervidibacillus halotolerans sp. nov., isolated from tidal flat sediments.</title>
        <authorList>
            <person name="Kwon K.K."/>
            <person name="Yang S.-H."/>
        </authorList>
    </citation>
    <scope>NUCLEOTIDE SEQUENCE [LARGE SCALE GENOMIC DNA]</scope>
    <source>
        <strain evidence="1 2">DSM 23332</strain>
    </source>
</reference>
<gene>
    <name evidence="1" type="ORF">OEV82_04560</name>
</gene>
<evidence type="ECO:0000313" key="1">
    <source>
        <dbReference type="EMBL" id="MCU9593729.1"/>
    </source>
</evidence>
<evidence type="ECO:0000313" key="2">
    <source>
        <dbReference type="Proteomes" id="UP001208656"/>
    </source>
</evidence>
<dbReference type="Gene3D" id="1.20.120.450">
    <property type="entry name" value="dinb family like domain"/>
    <property type="match status" value="1"/>
</dbReference>
<keyword evidence="2" id="KW-1185">Reference proteome</keyword>
<dbReference type="RefSeq" id="WP_173662057.1">
    <property type="nucleotide sequence ID" value="NZ_JAOUSE010000008.1"/>
</dbReference>
<dbReference type="SUPFAM" id="SSF109854">
    <property type="entry name" value="DinB/YfiT-like putative metalloenzymes"/>
    <property type="match status" value="1"/>
</dbReference>
<dbReference type="Proteomes" id="UP001208656">
    <property type="component" value="Unassembled WGS sequence"/>
</dbReference>
<name>A0ABT2WGC8_9BACI</name>
<dbReference type="EMBL" id="JAOUSE010000008">
    <property type="protein sequence ID" value="MCU9593729.1"/>
    <property type="molecule type" value="Genomic_DNA"/>
</dbReference>
<proteinExistence type="predicted"/>
<comment type="caution">
    <text evidence="1">The sequence shown here is derived from an EMBL/GenBank/DDBJ whole genome shotgun (WGS) entry which is preliminary data.</text>
</comment>
<protein>
    <submittedName>
        <fullName evidence="1">DinB family protein</fullName>
    </submittedName>
</protein>
<sequence length="153" mass="18171">MEMLKQFNLARSSLLSYIEELDEEIVDKQSKYFEQTIRWHIGNTLFMFEKFLFVSRDMQILPTDYAELFSADISVSDWKIKPPTLYQLVENLVHQQQRINEFSELFWKTDVKFKVPNGSVETHGDLLIMLAHREAETLGKIKIMKQVLEKEDH</sequence>